<dbReference type="EMBL" id="ML208275">
    <property type="protein sequence ID" value="TFK73477.1"/>
    <property type="molecule type" value="Genomic_DNA"/>
</dbReference>
<sequence>MSFLVRLLQGFRSQTRLVGRDLEGNKFYESPNALGDGSRPRRTVQYHDPEAVWDYVGGKRRLPVQWSMWLSYTRPHAPTLEELQLDIERQRRVLANAAILEAQEQAQKLASLEPPTPPSVQNTIEASQLRPQPEAEQPKESPWKAVPESWQPESWSPQPRKKAS</sequence>
<proteinExistence type="predicted"/>
<evidence type="ECO:0000313" key="2">
    <source>
        <dbReference type="Proteomes" id="UP000308600"/>
    </source>
</evidence>
<protein>
    <submittedName>
        <fullName evidence="1">Uncharacterized protein</fullName>
    </submittedName>
</protein>
<organism evidence="1 2">
    <name type="scientific">Pluteus cervinus</name>
    <dbReference type="NCBI Taxonomy" id="181527"/>
    <lineage>
        <taxon>Eukaryota</taxon>
        <taxon>Fungi</taxon>
        <taxon>Dikarya</taxon>
        <taxon>Basidiomycota</taxon>
        <taxon>Agaricomycotina</taxon>
        <taxon>Agaricomycetes</taxon>
        <taxon>Agaricomycetidae</taxon>
        <taxon>Agaricales</taxon>
        <taxon>Pluteineae</taxon>
        <taxon>Pluteaceae</taxon>
        <taxon>Pluteus</taxon>
    </lineage>
</organism>
<dbReference type="Proteomes" id="UP000308600">
    <property type="component" value="Unassembled WGS sequence"/>
</dbReference>
<gene>
    <name evidence="1" type="ORF">BDN72DRAFT_834601</name>
</gene>
<evidence type="ECO:0000313" key="1">
    <source>
        <dbReference type="EMBL" id="TFK73477.1"/>
    </source>
</evidence>
<keyword evidence="2" id="KW-1185">Reference proteome</keyword>
<accession>A0ACD3B907</accession>
<reference evidence="1 2" key="1">
    <citation type="journal article" date="2019" name="Nat. Ecol. Evol.">
        <title>Megaphylogeny resolves global patterns of mushroom evolution.</title>
        <authorList>
            <person name="Varga T."/>
            <person name="Krizsan K."/>
            <person name="Foldi C."/>
            <person name="Dima B."/>
            <person name="Sanchez-Garcia M."/>
            <person name="Sanchez-Ramirez S."/>
            <person name="Szollosi G.J."/>
            <person name="Szarkandi J.G."/>
            <person name="Papp V."/>
            <person name="Albert L."/>
            <person name="Andreopoulos W."/>
            <person name="Angelini C."/>
            <person name="Antonin V."/>
            <person name="Barry K.W."/>
            <person name="Bougher N.L."/>
            <person name="Buchanan P."/>
            <person name="Buyck B."/>
            <person name="Bense V."/>
            <person name="Catcheside P."/>
            <person name="Chovatia M."/>
            <person name="Cooper J."/>
            <person name="Damon W."/>
            <person name="Desjardin D."/>
            <person name="Finy P."/>
            <person name="Geml J."/>
            <person name="Haridas S."/>
            <person name="Hughes K."/>
            <person name="Justo A."/>
            <person name="Karasinski D."/>
            <person name="Kautmanova I."/>
            <person name="Kiss B."/>
            <person name="Kocsube S."/>
            <person name="Kotiranta H."/>
            <person name="LaButti K.M."/>
            <person name="Lechner B.E."/>
            <person name="Liimatainen K."/>
            <person name="Lipzen A."/>
            <person name="Lukacs Z."/>
            <person name="Mihaltcheva S."/>
            <person name="Morgado L.N."/>
            <person name="Niskanen T."/>
            <person name="Noordeloos M.E."/>
            <person name="Ohm R.A."/>
            <person name="Ortiz-Santana B."/>
            <person name="Ovrebo C."/>
            <person name="Racz N."/>
            <person name="Riley R."/>
            <person name="Savchenko A."/>
            <person name="Shiryaev A."/>
            <person name="Soop K."/>
            <person name="Spirin V."/>
            <person name="Szebenyi C."/>
            <person name="Tomsovsky M."/>
            <person name="Tulloss R.E."/>
            <person name="Uehling J."/>
            <person name="Grigoriev I.V."/>
            <person name="Vagvolgyi C."/>
            <person name="Papp T."/>
            <person name="Martin F.M."/>
            <person name="Miettinen O."/>
            <person name="Hibbett D.S."/>
            <person name="Nagy L.G."/>
        </authorList>
    </citation>
    <scope>NUCLEOTIDE SEQUENCE [LARGE SCALE GENOMIC DNA]</scope>
    <source>
        <strain evidence="1 2">NL-1719</strain>
    </source>
</reference>
<name>A0ACD3B907_9AGAR</name>